<feature type="region of interest" description="Disordered" evidence="1">
    <location>
        <begin position="133"/>
        <end position="153"/>
    </location>
</feature>
<evidence type="ECO:0000256" key="2">
    <source>
        <dbReference type="SAM" id="SignalP"/>
    </source>
</evidence>
<dbReference type="PANTHER" id="PTHR33240:SF15">
    <property type="entry name" value="GAG-PRO-LIKE PROTEIN"/>
    <property type="match status" value="1"/>
</dbReference>
<reference evidence="4" key="1">
    <citation type="journal article" date="2019" name="Nat. Commun.">
        <title>The genome of broomcorn millet.</title>
        <authorList>
            <person name="Zou C."/>
            <person name="Miki D."/>
            <person name="Li D."/>
            <person name="Tang Q."/>
            <person name="Xiao L."/>
            <person name="Rajput S."/>
            <person name="Deng P."/>
            <person name="Jia W."/>
            <person name="Huang R."/>
            <person name="Zhang M."/>
            <person name="Sun Y."/>
            <person name="Hu J."/>
            <person name="Fu X."/>
            <person name="Schnable P.S."/>
            <person name="Li F."/>
            <person name="Zhang H."/>
            <person name="Feng B."/>
            <person name="Zhu X."/>
            <person name="Liu R."/>
            <person name="Schnable J.C."/>
            <person name="Zhu J.-K."/>
            <person name="Zhang H."/>
        </authorList>
    </citation>
    <scope>NUCLEOTIDE SEQUENCE [LARGE SCALE GENOMIC DNA]</scope>
</reference>
<keyword evidence="4" id="KW-1185">Reference proteome</keyword>
<dbReference type="EMBL" id="PQIB02000012">
    <property type="protein sequence ID" value="RLM78655.1"/>
    <property type="molecule type" value="Genomic_DNA"/>
</dbReference>
<dbReference type="Gene3D" id="2.40.70.10">
    <property type="entry name" value="Acid Proteases"/>
    <property type="match status" value="1"/>
</dbReference>
<accession>A0A3L6QFY6</accession>
<name>A0A3L6QFY6_PANMI</name>
<organism evidence="3 4">
    <name type="scientific">Panicum miliaceum</name>
    <name type="common">Proso millet</name>
    <name type="synonym">Broomcorn millet</name>
    <dbReference type="NCBI Taxonomy" id="4540"/>
    <lineage>
        <taxon>Eukaryota</taxon>
        <taxon>Viridiplantae</taxon>
        <taxon>Streptophyta</taxon>
        <taxon>Embryophyta</taxon>
        <taxon>Tracheophyta</taxon>
        <taxon>Spermatophyta</taxon>
        <taxon>Magnoliopsida</taxon>
        <taxon>Liliopsida</taxon>
        <taxon>Poales</taxon>
        <taxon>Poaceae</taxon>
        <taxon>PACMAD clade</taxon>
        <taxon>Panicoideae</taxon>
        <taxon>Panicodae</taxon>
        <taxon>Paniceae</taxon>
        <taxon>Panicinae</taxon>
        <taxon>Panicum</taxon>
        <taxon>Panicum sect. Panicum</taxon>
    </lineage>
</organism>
<dbReference type="PANTHER" id="PTHR33240">
    <property type="entry name" value="OS08G0508500 PROTEIN"/>
    <property type="match status" value="1"/>
</dbReference>
<evidence type="ECO:0000313" key="3">
    <source>
        <dbReference type="EMBL" id="RLM78655.1"/>
    </source>
</evidence>
<feature type="chain" id="PRO_5018316129" evidence="2">
    <location>
        <begin position="20"/>
        <end position="500"/>
    </location>
</feature>
<gene>
    <name evidence="3" type="ORF">C2845_PM12G13800</name>
</gene>
<dbReference type="InterPro" id="IPR021109">
    <property type="entry name" value="Peptidase_aspartic_dom_sf"/>
</dbReference>
<dbReference type="STRING" id="4540.A0A3L6QFY6"/>
<feature type="compositionally biased region" description="Low complexity" evidence="1">
    <location>
        <begin position="142"/>
        <end position="153"/>
    </location>
</feature>
<sequence>MCTICIVLCVRCMIRMGYGSMQFPRYRHGWMEQRGSVFDRLSLPMHDRLGPDQSRYKGETQRFKVQRINDLTSRKRSPPLVKQVYRVKRKDEDVQPMKVDPERTTSDDIIQIGTAKVVVKDVGKPPFVIGDSVGPSVQDVPKANNNKASSSNTSSKYCQLRWCPPGLTRTQKRKLQRLRFQENKEKELEKQRDASFNSIRPMFPQEKQWRIKANSGSAPKPDVLVPIPEVPVLSERVQTAEPMIVDSVSQEEKLPSTSENDDEELVDYGTSLERGDLEINVVCLSSDYYVIPDEDIAQLSFGPRDAIFQKPKELDNHLKALYMKGHINGRPISRMLVDGAAIVNLMPYTLFKKLGGVDEELIKTNMTFSGVGEGEPMVAKVVASTELTVGSKMLATAFFVAEVQGNFNLILGRDWIHVNQCVPSTLHQFEIQWVDEEVEVVHRVTSAYVATADVSVGGVRDDIKCLTGVDLTDVEILSYTKDGFIPAVLKPIDNRLNHFI</sequence>
<dbReference type="AlphaFoldDB" id="A0A3L6QFY6"/>
<evidence type="ECO:0000313" key="4">
    <source>
        <dbReference type="Proteomes" id="UP000275267"/>
    </source>
</evidence>
<feature type="signal peptide" evidence="2">
    <location>
        <begin position="1"/>
        <end position="19"/>
    </location>
</feature>
<evidence type="ECO:0000256" key="1">
    <source>
        <dbReference type="SAM" id="MobiDB-lite"/>
    </source>
</evidence>
<protein>
    <submittedName>
        <fullName evidence="3">Uncharacterized protein</fullName>
    </submittedName>
</protein>
<dbReference type="OrthoDB" id="695766at2759"/>
<dbReference type="Proteomes" id="UP000275267">
    <property type="component" value="Unassembled WGS sequence"/>
</dbReference>
<keyword evidence="2" id="KW-0732">Signal</keyword>
<dbReference type="SUPFAM" id="SSF50630">
    <property type="entry name" value="Acid proteases"/>
    <property type="match status" value="1"/>
</dbReference>
<dbReference type="CDD" id="cd00303">
    <property type="entry name" value="retropepsin_like"/>
    <property type="match status" value="1"/>
</dbReference>
<comment type="caution">
    <text evidence="3">The sequence shown here is derived from an EMBL/GenBank/DDBJ whole genome shotgun (WGS) entry which is preliminary data.</text>
</comment>
<proteinExistence type="predicted"/>